<dbReference type="EMBL" id="JAOQBH010000006">
    <property type="protein sequence ID" value="KAJ4135326.1"/>
    <property type="molecule type" value="Genomic_DNA"/>
</dbReference>
<name>A0ABQ8RHK7_FUSEQ</name>
<proteinExistence type="predicted"/>
<gene>
    <name evidence="2" type="ORF">NW768_004952</name>
</gene>
<evidence type="ECO:0000313" key="2">
    <source>
        <dbReference type="EMBL" id="KAJ4135326.1"/>
    </source>
</evidence>
<comment type="caution">
    <text evidence="2">The sequence shown here is derived from an EMBL/GenBank/DDBJ whole genome shotgun (WGS) entry which is preliminary data.</text>
</comment>
<reference evidence="2" key="1">
    <citation type="submission" date="2022-09" db="EMBL/GenBank/DDBJ databases">
        <title>Fusarium specimens isolated from Avocado Roots.</title>
        <authorList>
            <person name="Stajich J."/>
            <person name="Roper C."/>
            <person name="Heimlech-Rivalta G."/>
        </authorList>
    </citation>
    <scope>NUCLEOTIDE SEQUENCE</scope>
    <source>
        <strain evidence="2">CF00095</strain>
    </source>
</reference>
<dbReference type="SUPFAM" id="SSF51735">
    <property type="entry name" value="NAD(P)-binding Rossmann-fold domains"/>
    <property type="match status" value="1"/>
</dbReference>
<accession>A0ABQ8RHK7</accession>
<dbReference type="InterPro" id="IPR047122">
    <property type="entry name" value="Trans-enoyl_RdTase-like"/>
</dbReference>
<keyword evidence="1" id="KW-0560">Oxidoreductase</keyword>
<dbReference type="Proteomes" id="UP001152024">
    <property type="component" value="Unassembled WGS sequence"/>
</dbReference>
<dbReference type="InterPro" id="IPR036291">
    <property type="entry name" value="NAD(P)-bd_dom_sf"/>
</dbReference>
<organism evidence="2 3">
    <name type="scientific">Fusarium equiseti</name>
    <name type="common">Fusarium scirpi</name>
    <dbReference type="NCBI Taxonomy" id="61235"/>
    <lineage>
        <taxon>Eukaryota</taxon>
        <taxon>Fungi</taxon>
        <taxon>Dikarya</taxon>
        <taxon>Ascomycota</taxon>
        <taxon>Pezizomycotina</taxon>
        <taxon>Sordariomycetes</taxon>
        <taxon>Hypocreomycetidae</taxon>
        <taxon>Hypocreales</taxon>
        <taxon>Nectriaceae</taxon>
        <taxon>Fusarium</taxon>
        <taxon>Fusarium incarnatum-equiseti species complex</taxon>
    </lineage>
</organism>
<protein>
    <submittedName>
        <fullName evidence="2">Uncharacterized protein</fullName>
    </submittedName>
</protein>
<dbReference type="Gene3D" id="3.40.50.720">
    <property type="entry name" value="NAD(P)-binding Rossmann-like Domain"/>
    <property type="match status" value="1"/>
</dbReference>
<sequence>MLQCIFKVPGHTPPYAAAGLPLVVGAAGDALYNRLDRPLPPTVAKGTPDERVPDLKGTLVILGGSKGCGMVAIQLARASRMSSIVAIASAWNHQLLISLGATQCFGYSDTDFVSKIKSVLQGTQGTIWGFDALGSVVNPMSQGILKSVTSAHDRVRLATVMLAPHEGFEIFASVRFFDIEFDVPGGTKLSVREMYKDAG</sequence>
<dbReference type="PANTHER" id="PTHR45348">
    <property type="entry name" value="HYPOTHETICAL OXIDOREDUCTASE (EUROFUNG)"/>
    <property type="match status" value="1"/>
</dbReference>
<dbReference type="PANTHER" id="PTHR45348:SF7">
    <property type="entry name" value="ZINC BINDING OXIDOREDUCTASE, PUTATIVE-RELATED"/>
    <property type="match status" value="1"/>
</dbReference>
<dbReference type="Gene3D" id="3.90.180.10">
    <property type="entry name" value="Medium-chain alcohol dehydrogenases, catalytic domain"/>
    <property type="match status" value="1"/>
</dbReference>
<evidence type="ECO:0000313" key="3">
    <source>
        <dbReference type="Proteomes" id="UP001152024"/>
    </source>
</evidence>
<keyword evidence="3" id="KW-1185">Reference proteome</keyword>
<evidence type="ECO:0000256" key="1">
    <source>
        <dbReference type="ARBA" id="ARBA00023002"/>
    </source>
</evidence>